<proteinExistence type="predicted"/>
<dbReference type="SMART" id="SM00213">
    <property type="entry name" value="UBQ"/>
    <property type="match status" value="2"/>
</dbReference>
<dbReference type="GO" id="GO:0006620">
    <property type="term" value="P:post-translational protein targeting to endoplasmic reticulum membrane"/>
    <property type="evidence" value="ECO:0007669"/>
    <property type="project" value="InterPro"/>
</dbReference>
<dbReference type="Pfam" id="PF00240">
    <property type="entry name" value="ubiquitin"/>
    <property type="match status" value="1"/>
</dbReference>
<dbReference type="InterPro" id="IPR047154">
    <property type="entry name" value="UBL4A-like"/>
</dbReference>
<accession>A0A8J9ZZR3</accession>
<evidence type="ECO:0000313" key="6">
    <source>
        <dbReference type="EMBL" id="CAH1264115.1"/>
    </source>
</evidence>
<dbReference type="GO" id="GO:0051087">
    <property type="term" value="F:protein-folding chaperone binding"/>
    <property type="evidence" value="ECO:0007669"/>
    <property type="project" value="TreeGrafter"/>
</dbReference>
<feature type="region of interest" description="Disordered" evidence="4">
    <location>
        <begin position="413"/>
        <end position="454"/>
    </location>
</feature>
<dbReference type="Proteomes" id="UP000838412">
    <property type="component" value="Chromosome 4"/>
</dbReference>
<evidence type="ECO:0000256" key="2">
    <source>
        <dbReference type="ARBA" id="ARBA00022490"/>
    </source>
</evidence>
<evidence type="ECO:0000256" key="4">
    <source>
        <dbReference type="SAM" id="MobiDB-lite"/>
    </source>
</evidence>
<dbReference type="InterPro" id="IPR000626">
    <property type="entry name" value="Ubiquitin-like_dom"/>
</dbReference>
<keyword evidence="3" id="KW-0175">Coiled coil</keyword>
<reference evidence="6" key="1">
    <citation type="submission" date="2022-01" db="EMBL/GenBank/DDBJ databases">
        <authorList>
            <person name="Braso-Vives M."/>
        </authorList>
    </citation>
    <scope>NUCLEOTIDE SEQUENCE</scope>
</reference>
<gene>
    <name evidence="6" type="primary">UBC</name>
    <name evidence="6" type="ORF">BLAG_LOCUS18606</name>
</gene>
<feature type="region of interest" description="Disordered" evidence="4">
    <location>
        <begin position="39"/>
        <end position="62"/>
    </location>
</feature>
<dbReference type="SUPFAM" id="SSF54236">
    <property type="entry name" value="Ubiquitin-like"/>
    <property type="match status" value="2"/>
</dbReference>
<feature type="coiled-coil region" evidence="3">
    <location>
        <begin position="245"/>
        <end position="305"/>
    </location>
</feature>
<dbReference type="EMBL" id="OV696689">
    <property type="protein sequence ID" value="CAH1264115.1"/>
    <property type="molecule type" value="Genomic_DNA"/>
</dbReference>
<evidence type="ECO:0000313" key="7">
    <source>
        <dbReference type="Proteomes" id="UP000838412"/>
    </source>
</evidence>
<dbReference type="PANTHER" id="PTHR46555:SF1">
    <property type="entry name" value="UBIQUITIN-LIKE PROTEIN 4A"/>
    <property type="match status" value="1"/>
</dbReference>
<evidence type="ECO:0000259" key="5">
    <source>
        <dbReference type="PROSITE" id="PS50053"/>
    </source>
</evidence>
<evidence type="ECO:0000256" key="3">
    <source>
        <dbReference type="SAM" id="Coils"/>
    </source>
</evidence>
<feature type="compositionally biased region" description="Basic and acidic residues" evidence="4">
    <location>
        <begin position="429"/>
        <end position="439"/>
    </location>
</feature>
<dbReference type="GO" id="GO:0071818">
    <property type="term" value="C:BAT3 complex"/>
    <property type="evidence" value="ECO:0007669"/>
    <property type="project" value="TreeGrafter"/>
</dbReference>
<dbReference type="Gene3D" id="3.10.20.90">
    <property type="entry name" value="Phosphatidylinositol 3-kinase Catalytic Subunit, Chain A, domain 1"/>
    <property type="match status" value="2"/>
</dbReference>
<dbReference type="PANTHER" id="PTHR46555">
    <property type="entry name" value="UBIQUITIN-LIKE PROTEIN 4A"/>
    <property type="match status" value="1"/>
</dbReference>
<dbReference type="PRINTS" id="PR00348">
    <property type="entry name" value="UBIQUITIN"/>
</dbReference>
<evidence type="ECO:0000256" key="1">
    <source>
        <dbReference type="ARBA" id="ARBA00004514"/>
    </source>
</evidence>
<comment type="subcellular location">
    <subcellularLocation>
        <location evidence="1">Cytoplasm</location>
        <location evidence="1">Cytosol</location>
    </subcellularLocation>
</comment>
<dbReference type="InterPro" id="IPR029071">
    <property type="entry name" value="Ubiquitin-like_domsf"/>
</dbReference>
<dbReference type="CDD" id="cd17039">
    <property type="entry name" value="Ubl_ubiquitin_like"/>
    <property type="match status" value="2"/>
</dbReference>
<dbReference type="GO" id="GO:0071816">
    <property type="term" value="P:tail-anchored membrane protein insertion into ER membrane"/>
    <property type="evidence" value="ECO:0007669"/>
    <property type="project" value="TreeGrafter"/>
</dbReference>
<protein>
    <submittedName>
        <fullName evidence="6">UBC protein</fullName>
    </submittedName>
</protein>
<keyword evidence="7" id="KW-1185">Reference proteome</keyword>
<name>A0A8J9ZZR3_BRALA</name>
<keyword evidence="2" id="KW-0963">Cytoplasm</keyword>
<dbReference type="AlphaFoldDB" id="A0A8J9ZZR3"/>
<feature type="region of interest" description="Disordered" evidence="4">
    <location>
        <begin position="174"/>
        <end position="193"/>
    </location>
</feature>
<dbReference type="OrthoDB" id="1885901at2759"/>
<dbReference type="InterPro" id="IPR019956">
    <property type="entry name" value="Ubiquitin_dom"/>
</dbReference>
<feature type="compositionally biased region" description="Basic and acidic residues" evidence="4">
    <location>
        <begin position="177"/>
        <end position="193"/>
    </location>
</feature>
<dbReference type="PROSITE" id="PS50053">
    <property type="entry name" value="UBIQUITIN_2"/>
    <property type="match status" value="2"/>
</dbReference>
<feature type="domain" description="Ubiquitin-like" evidence="5">
    <location>
        <begin position="457"/>
        <end position="533"/>
    </location>
</feature>
<organism evidence="6 7">
    <name type="scientific">Branchiostoma lanceolatum</name>
    <name type="common">Common lancelet</name>
    <name type="synonym">Amphioxus lanceolatum</name>
    <dbReference type="NCBI Taxonomy" id="7740"/>
    <lineage>
        <taxon>Eukaryota</taxon>
        <taxon>Metazoa</taxon>
        <taxon>Chordata</taxon>
        <taxon>Cephalochordata</taxon>
        <taxon>Leptocardii</taxon>
        <taxon>Amphioxiformes</taxon>
        <taxon>Branchiostomatidae</taxon>
        <taxon>Branchiostoma</taxon>
    </lineage>
</organism>
<sequence>MTNLKKLTIVLGRKPEVREEEATKEASHLPDEGLKLVRCSRKKIPGAPPNTPAATKERKRESNLDFENPTYNVKKAKDRSERWLVDVVEGERLSDDNRVSMRVRRANILPRLALPPLSSHVCQRYFTHATLGENSPQFPSITRSNSIVRRPKIARNGELRSLWEERNEPGRGLFLSRYRDGPATKDGSKKTDRGNITVKNIAQVRTSLVTPFVSNTLTVHDTNAASFTMALWRKRPTDQEEVVTMSALRELLDKQKTEFANLLEQQEKNLKSFVELATDATHQRLNRLSREVVEANASLLQYSQKEVEDAKASSGQKHKRAKGTDNSDMLQLFLRRFTDGKTTILRIHKDSTVDKLFKKVSKKTSIPVSLLRVICDGKNLMEGEKKRLSDYSVENMATIHVVLRLSPGGGRPCSECHPLDGPHPQNPLDEPHLATRPEPEEAPSETSSVSDTEEESWQLYVEYNDGRTDVISIHKDASVDELIDKICEKKNTSLDVDPGFLRFLYNRRLLEYGRGQHLSDFSIEDQSTVHVAMPFLPSEGEFSETRQKLQEEED</sequence>
<feature type="domain" description="Ubiquitin-like" evidence="5">
    <location>
        <begin position="330"/>
        <end position="408"/>
    </location>
</feature>